<feature type="transmembrane region" description="Helical" evidence="7">
    <location>
        <begin position="48"/>
        <end position="67"/>
    </location>
</feature>
<accession>A0ABY1Q1J9</accession>
<proteinExistence type="predicted"/>
<evidence type="ECO:0000256" key="7">
    <source>
        <dbReference type="SAM" id="Phobius"/>
    </source>
</evidence>
<evidence type="ECO:0000256" key="6">
    <source>
        <dbReference type="ARBA" id="ARBA00023136"/>
    </source>
</evidence>
<dbReference type="PANTHER" id="PTHR30462">
    <property type="entry name" value="INTERMEMBRANE TRANSPORT PROTEIN PQIB-RELATED"/>
    <property type="match status" value="1"/>
</dbReference>
<keyword evidence="4 7" id="KW-0812">Transmembrane</keyword>
<dbReference type="InterPro" id="IPR007498">
    <property type="entry name" value="PqiA-like"/>
</dbReference>
<reference evidence="8 9" key="1">
    <citation type="submission" date="2017-05" db="EMBL/GenBank/DDBJ databases">
        <authorList>
            <person name="Varghese N."/>
            <person name="Submissions S."/>
        </authorList>
    </citation>
    <scope>NUCLEOTIDE SEQUENCE [LARGE SCALE GENOMIC DNA]</scope>
    <source>
        <strain evidence="8 9">DSM 26001</strain>
    </source>
</reference>
<keyword evidence="5 7" id="KW-1133">Transmembrane helix</keyword>
<feature type="transmembrane region" description="Helical" evidence="7">
    <location>
        <begin position="142"/>
        <end position="164"/>
    </location>
</feature>
<keyword evidence="6 7" id="KW-0472">Membrane</keyword>
<dbReference type="PANTHER" id="PTHR30462:SF3">
    <property type="entry name" value="INTERMEMBRANE TRANSPORT PROTEIN PQIA"/>
    <property type="match status" value="1"/>
</dbReference>
<keyword evidence="2" id="KW-1003">Cell membrane</keyword>
<evidence type="ECO:0000256" key="1">
    <source>
        <dbReference type="ARBA" id="ARBA00004533"/>
    </source>
</evidence>
<evidence type="ECO:0000256" key="3">
    <source>
        <dbReference type="ARBA" id="ARBA00022519"/>
    </source>
</evidence>
<keyword evidence="9" id="KW-1185">Reference proteome</keyword>
<evidence type="ECO:0000313" key="8">
    <source>
        <dbReference type="EMBL" id="SMP55264.1"/>
    </source>
</evidence>
<feature type="transmembrane region" description="Helical" evidence="7">
    <location>
        <begin position="93"/>
        <end position="121"/>
    </location>
</feature>
<evidence type="ECO:0000256" key="4">
    <source>
        <dbReference type="ARBA" id="ARBA00022692"/>
    </source>
</evidence>
<dbReference type="Pfam" id="PF04403">
    <property type="entry name" value="PqiA"/>
    <property type="match status" value="1"/>
</dbReference>
<feature type="transmembrane region" description="Helical" evidence="7">
    <location>
        <begin position="170"/>
        <end position="188"/>
    </location>
</feature>
<comment type="subcellular location">
    <subcellularLocation>
        <location evidence="1">Cell inner membrane</location>
    </subcellularLocation>
</comment>
<comment type="caution">
    <text evidence="8">The sequence shown here is derived from an EMBL/GenBank/DDBJ whole genome shotgun (WGS) entry which is preliminary data.</text>
</comment>
<organism evidence="8 9">
    <name type="scientific">Noviherbaspirillum suwonense</name>
    <dbReference type="NCBI Taxonomy" id="1224511"/>
    <lineage>
        <taxon>Bacteria</taxon>
        <taxon>Pseudomonadati</taxon>
        <taxon>Pseudomonadota</taxon>
        <taxon>Betaproteobacteria</taxon>
        <taxon>Burkholderiales</taxon>
        <taxon>Oxalobacteraceae</taxon>
        <taxon>Noviherbaspirillum</taxon>
    </lineage>
</organism>
<gene>
    <name evidence="8" type="ORF">SAMN06295970_104143</name>
</gene>
<dbReference type="InterPro" id="IPR051800">
    <property type="entry name" value="PqiA-PqiB_transport"/>
</dbReference>
<dbReference type="RefSeq" id="WP_283441711.1">
    <property type="nucleotide sequence ID" value="NZ_FXUL01000004.1"/>
</dbReference>
<sequence>MASAMTHGLASCHTCGMLSRLDGAAAAHCPRCAARLHARKPDSLSRTWALVVLAYVLYIPANLLPILESRALLTAESNTIMSGILLFWEGGSWMIAALVFIASIVVPMTKLLALTWLLISVQMKSRAKPYQRTQLYRMVEFIGRWSMLDIYVVALTVTLVQVGTLASIEVGPGALAFGAVVVVTMIAARSFDPRLIWDAAGEAE</sequence>
<evidence type="ECO:0000256" key="5">
    <source>
        <dbReference type="ARBA" id="ARBA00022989"/>
    </source>
</evidence>
<protein>
    <submittedName>
        <fullName evidence="8">Paraquat-inducible protein A</fullName>
    </submittedName>
</protein>
<evidence type="ECO:0000313" key="9">
    <source>
        <dbReference type="Proteomes" id="UP001158049"/>
    </source>
</evidence>
<dbReference type="EMBL" id="FXUL01000004">
    <property type="protein sequence ID" value="SMP55264.1"/>
    <property type="molecule type" value="Genomic_DNA"/>
</dbReference>
<keyword evidence="3" id="KW-0997">Cell inner membrane</keyword>
<dbReference type="Proteomes" id="UP001158049">
    <property type="component" value="Unassembled WGS sequence"/>
</dbReference>
<evidence type="ECO:0000256" key="2">
    <source>
        <dbReference type="ARBA" id="ARBA00022475"/>
    </source>
</evidence>
<name>A0ABY1Q1J9_9BURK</name>